<sequence>MGLTYHFSFSAPASVSAEQLAAFLEDVEGDARLMGFHPTTVVNGPFDTPERRNFARRVARGLTVEDDRLRGVKMPEKACWSSGDGYCRLAPEHGVLLVVTDERGCEVVFGFFRYPQMIRDRTGREIMTTPGEGAWTSGACVKSPDQRYRSIVRRFAAAGYLSSELDEFEPVGKR</sequence>
<gene>
    <name evidence="1" type="ORF">DF3PB_40010</name>
</gene>
<accession>A0A380THP7</accession>
<evidence type="ECO:0000313" key="1">
    <source>
        <dbReference type="EMBL" id="SUS07213.1"/>
    </source>
</evidence>
<protein>
    <submittedName>
        <fullName evidence="1">Uncharacterized protein</fullName>
    </submittedName>
</protein>
<organism evidence="1">
    <name type="scientific">metagenome</name>
    <dbReference type="NCBI Taxonomy" id="256318"/>
    <lineage>
        <taxon>unclassified sequences</taxon>
        <taxon>metagenomes</taxon>
    </lineage>
</organism>
<reference evidence="1" key="1">
    <citation type="submission" date="2018-07" db="EMBL/GenBank/DDBJ databases">
        <authorList>
            <person name="Quirk P.G."/>
            <person name="Krulwich T.A."/>
        </authorList>
    </citation>
    <scope>NUCLEOTIDE SEQUENCE</scope>
</reference>
<name>A0A380THP7_9ZZZZ</name>
<proteinExistence type="predicted"/>
<dbReference type="AlphaFoldDB" id="A0A380THP7"/>
<dbReference type="EMBL" id="UIDG01000334">
    <property type="protein sequence ID" value="SUS07213.1"/>
    <property type="molecule type" value="Genomic_DNA"/>
</dbReference>